<organism evidence="2">
    <name type="scientific">marine sediment metagenome</name>
    <dbReference type="NCBI Taxonomy" id="412755"/>
    <lineage>
        <taxon>unclassified sequences</taxon>
        <taxon>metagenomes</taxon>
        <taxon>ecological metagenomes</taxon>
    </lineage>
</organism>
<protein>
    <submittedName>
        <fullName evidence="2">Uncharacterized protein</fullName>
    </submittedName>
</protein>
<keyword evidence="1" id="KW-0812">Transmembrane</keyword>
<dbReference type="AlphaFoldDB" id="A0A0F9NFG2"/>
<keyword evidence="1" id="KW-0472">Membrane</keyword>
<feature type="non-terminal residue" evidence="2">
    <location>
        <position position="1"/>
    </location>
</feature>
<keyword evidence="1" id="KW-1133">Transmembrane helix</keyword>
<evidence type="ECO:0000313" key="2">
    <source>
        <dbReference type="EMBL" id="KKM80112.1"/>
    </source>
</evidence>
<name>A0A0F9NFG2_9ZZZZ</name>
<gene>
    <name evidence="2" type="ORF">LCGC14_1343100</name>
</gene>
<evidence type="ECO:0000256" key="1">
    <source>
        <dbReference type="SAM" id="Phobius"/>
    </source>
</evidence>
<accession>A0A0F9NFG2</accession>
<proteinExistence type="predicted"/>
<reference evidence="2" key="1">
    <citation type="journal article" date="2015" name="Nature">
        <title>Complex archaea that bridge the gap between prokaryotes and eukaryotes.</title>
        <authorList>
            <person name="Spang A."/>
            <person name="Saw J.H."/>
            <person name="Jorgensen S.L."/>
            <person name="Zaremba-Niedzwiedzka K."/>
            <person name="Martijn J."/>
            <person name="Lind A.E."/>
            <person name="van Eijk R."/>
            <person name="Schleper C."/>
            <person name="Guy L."/>
            <person name="Ettema T.J."/>
        </authorList>
    </citation>
    <scope>NUCLEOTIDE SEQUENCE</scope>
</reference>
<sequence length="46" mass="5239">WLWWTLSIVGLLGATGLGYYAWRRSQGYPMFGDDDTPPEYGDVIDV</sequence>
<feature type="transmembrane region" description="Helical" evidence="1">
    <location>
        <begin position="6"/>
        <end position="22"/>
    </location>
</feature>
<dbReference type="EMBL" id="LAZR01008231">
    <property type="protein sequence ID" value="KKM80112.1"/>
    <property type="molecule type" value="Genomic_DNA"/>
</dbReference>
<comment type="caution">
    <text evidence="2">The sequence shown here is derived from an EMBL/GenBank/DDBJ whole genome shotgun (WGS) entry which is preliminary data.</text>
</comment>